<proteinExistence type="predicted"/>
<sequence>MEKFPTISTYCLLVEKCLQEADQEGDGCEFDDVWKNAKQNDQNDLQVVVEDLVSIVTSGATDAQGQSDAHIQNLIDFSDELVVLDATTDNDDDSNHYGDELRQQQQQQINSMVDNSPPQPLQTRLDFFA</sequence>
<name>A0A8R1IPQ7_CAEJA</name>
<feature type="compositionally biased region" description="Polar residues" evidence="1">
    <location>
        <begin position="103"/>
        <end position="116"/>
    </location>
</feature>
<evidence type="ECO:0000313" key="3">
    <source>
        <dbReference type="Proteomes" id="UP000005237"/>
    </source>
</evidence>
<dbReference type="Proteomes" id="UP000005237">
    <property type="component" value="Unassembled WGS sequence"/>
</dbReference>
<protein>
    <submittedName>
        <fullName evidence="2">Uncharacterized protein</fullName>
    </submittedName>
</protein>
<keyword evidence="3" id="KW-1185">Reference proteome</keyword>
<feature type="region of interest" description="Disordered" evidence="1">
    <location>
        <begin position="87"/>
        <end position="120"/>
    </location>
</feature>
<dbReference type="AlphaFoldDB" id="A0A8R1IPQ7"/>
<accession>A0A8R1IPQ7</accession>
<evidence type="ECO:0000313" key="2">
    <source>
        <dbReference type="EnsemblMetazoa" id="CJA34551.1"/>
    </source>
</evidence>
<reference evidence="3" key="1">
    <citation type="submission" date="2010-08" db="EMBL/GenBank/DDBJ databases">
        <authorList>
            <consortium name="Caenorhabditis japonica Sequencing Consortium"/>
            <person name="Wilson R.K."/>
        </authorList>
    </citation>
    <scope>NUCLEOTIDE SEQUENCE [LARGE SCALE GENOMIC DNA]</scope>
    <source>
        <strain evidence="3">DF5081</strain>
    </source>
</reference>
<organism evidence="2 3">
    <name type="scientific">Caenorhabditis japonica</name>
    <dbReference type="NCBI Taxonomy" id="281687"/>
    <lineage>
        <taxon>Eukaryota</taxon>
        <taxon>Metazoa</taxon>
        <taxon>Ecdysozoa</taxon>
        <taxon>Nematoda</taxon>
        <taxon>Chromadorea</taxon>
        <taxon>Rhabditida</taxon>
        <taxon>Rhabditina</taxon>
        <taxon>Rhabditomorpha</taxon>
        <taxon>Rhabditoidea</taxon>
        <taxon>Rhabditidae</taxon>
        <taxon>Peloderinae</taxon>
        <taxon>Caenorhabditis</taxon>
    </lineage>
</organism>
<feature type="compositionally biased region" description="Basic and acidic residues" evidence="1">
    <location>
        <begin position="93"/>
        <end position="102"/>
    </location>
</feature>
<dbReference type="EnsemblMetazoa" id="CJA34551.1">
    <property type="protein sequence ID" value="CJA34551.1"/>
    <property type="gene ID" value="WBGene00210398"/>
</dbReference>
<evidence type="ECO:0000256" key="1">
    <source>
        <dbReference type="SAM" id="MobiDB-lite"/>
    </source>
</evidence>
<reference evidence="2" key="2">
    <citation type="submission" date="2022-06" db="UniProtKB">
        <authorList>
            <consortium name="EnsemblMetazoa"/>
        </authorList>
    </citation>
    <scope>IDENTIFICATION</scope>
    <source>
        <strain evidence="2">DF5081</strain>
    </source>
</reference>